<name>A0AAV4V4M6_9ARAC</name>
<proteinExistence type="predicted"/>
<sequence>MNPEDFPAVKNWNPDTAVMDIKNVLENRETSAPESGYKFISPGLSVMETSTSLEVSNSYVTAPALDCTNVFEKSYNSDNVDQRAVAAKTDELRYQLTSTGDLYRLKHLLHRRLLETGWETGMLAKVRGIASHRGPMPYAQLFDTIKDCGIDAISISIKNEMFLKMKACYEANLSADTKEENN</sequence>
<dbReference type="GO" id="GO:0006406">
    <property type="term" value="P:mRNA export from nucleus"/>
    <property type="evidence" value="ECO:0007669"/>
    <property type="project" value="InterPro"/>
</dbReference>
<dbReference type="Proteomes" id="UP001054837">
    <property type="component" value="Unassembled WGS sequence"/>
</dbReference>
<evidence type="ECO:0000313" key="1">
    <source>
        <dbReference type="EMBL" id="GIY64859.1"/>
    </source>
</evidence>
<dbReference type="InterPro" id="IPR018783">
    <property type="entry name" value="TF_ENY2"/>
</dbReference>
<dbReference type="InterPro" id="IPR038212">
    <property type="entry name" value="TF_EnY2_sf"/>
</dbReference>
<dbReference type="EMBL" id="BPLQ01012353">
    <property type="protein sequence ID" value="GIY64859.1"/>
    <property type="molecule type" value="Genomic_DNA"/>
</dbReference>
<dbReference type="AlphaFoldDB" id="A0AAV4V4M6"/>
<comment type="caution">
    <text evidence="1">The sequence shown here is derived from an EMBL/GenBank/DDBJ whole genome shotgun (WGS) entry which is preliminary data.</text>
</comment>
<dbReference type="Gene3D" id="1.10.246.140">
    <property type="match status" value="1"/>
</dbReference>
<gene>
    <name evidence="1" type="ORF">CDAR_240061</name>
</gene>
<dbReference type="GO" id="GO:0000124">
    <property type="term" value="C:SAGA complex"/>
    <property type="evidence" value="ECO:0007669"/>
    <property type="project" value="InterPro"/>
</dbReference>
<dbReference type="Pfam" id="PF10163">
    <property type="entry name" value="EnY2"/>
    <property type="match status" value="1"/>
</dbReference>
<organism evidence="1 2">
    <name type="scientific">Caerostris darwini</name>
    <dbReference type="NCBI Taxonomy" id="1538125"/>
    <lineage>
        <taxon>Eukaryota</taxon>
        <taxon>Metazoa</taxon>
        <taxon>Ecdysozoa</taxon>
        <taxon>Arthropoda</taxon>
        <taxon>Chelicerata</taxon>
        <taxon>Arachnida</taxon>
        <taxon>Araneae</taxon>
        <taxon>Araneomorphae</taxon>
        <taxon>Entelegynae</taxon>
        <taxon>Araneoidea</taxon>
        <taxon>Araneidae</taxon>
        <taxon>Caerostris</taxon>
    </lineage>
</organism>
<dbReference type="GO" id="GO:0003713">
    <property type="term" value="F:transcription coactivator activity"/>
    <property type="evidence" value="ECO:0007669"/>
    <property type="project" value="InterPro"/>
</dbReference>
<evidence type="ECO:0000313" key="2">
    <source>
        <dbReference type="Proteomes" id="UP001054837"/>
    </source>
</evidence>
<keyword evidence="2" id="KW-1185">Reference proteome</keyword>
<dbReference type="GO" id="GO:0005643">
    <property type="term" value="C:nuclear pore"/>
    <property type="evidence" value="ECO:0007669"/>
    <property type="project" value="InterPro"/>
</dbReference>
<protein>
    <submittedName>
        <fullName evidence="1">Uncharacterized protein</fullName>
    </submittedName>
</protein>
<accession>A0AAV4V4M6</accession>
<reference evidence="1 2" key="1">
    <citation type="submission" date="2021-06" db="EMBL/GenBank/DDBJ databases">
        <title>Caerostris darwini draft genome.</title>
        <authorList>
            <person name="Kono N."/>
            <person name="Arakawa K."/>
        </authorList>
    </citation>
    <scope>NUCLEOTIDE SEQUENCE [LARGE SCALE GENOMIC DNA]</scope>
</reference>